<dbReference type="InterPro" id="IPR013087">
    <property type="entry name" value="Znf_C2H2_type"/>
</dbReference>
<dbReference type="PROSITE" id="PS00028">
    <property type="entry name" value="ZINC_FINGER_C2H2_1"/>
    <property type="match status" value="1"/>
</dbReference>
<evidence type="ECO:0000313" key="4">
    <source>
        <dbReference type="Proteomes" id="UP000603453"/>
    </source>
</evidence>
<accession>A0A8H7V9E8</accession>
<protein>
    <recommendedName>
        <fullName evidence="2">C2H2-type domain-containing protein</fullName>
    </recommendedName>
</protein>
<organism evidence="3 4">
    <name type="scientific">Mucor saturninus</name>
    <dbReference type="NCBI Taxonomy" id="64648"/>
    <lineage>
        <taxon>Eukaryota</taxon>
        <taxon>Fungi</taxon>
        <taxon>Fungi incertae sedis</taxon>
        <taxon>Mucoromycota</taxon>
        <taxon>Mucoromycotina</taxon>
        <taxon>Mucoromycetes</taxon>
        <taxon>Mucorales</taxon>
        <taxon>Mucorineae</taxon>
        <taxon>Mucoraceae</taxon>
        <taxon>Mucor</taxon>
    </lineage>
</organism>
<feature type="region of interest" description="Disordered" evidence="1">
    <location>
        <begin position="99"/>
        <end position="128"/>
    </location>
</feature>
<name>A0A8H7V9E8_9FUNG</name>
<dbReference type="EMBL" id="JAEPRD010000020">
    <property type="protein sequence ID" value="KAG2208253.1"/>
    <property type="molecule type" value="Genomic_DNA"/>
</dbReference>
<evidence type="ECO:0000259" key="2">
    <source>
        <dbReference type="PROSITE" id="PS00028"/>
    </source>
</evidence>
<reference evidence="3" key="1">
    <citation type="submission" date="2020-12" db="EMBL/GenBank/DDBJ databases">
        <title>Metabolic potential, ecology and presence of endohyphal bacteria is reflected in genomic diversity of Mucoromycotina.</title>
        <authorList>
            <person name="Muszewska A."/>
            <person name="Okrasinska A."/>
            <person name="Steczkiewicz K."/>
            <person name="Drgas O."/>
            <person name="Orlowska M."/>
            <person name="Perlinska-Lenart U."/>
            <person name="Aleksandrzak-Piekarczyk T."/>
            <person name="Szatraj K."/>
            <person name="Zielenkiewicz U."/>
            <person name="Pilsyk S."/>
            <person name="Malc E."/>
            <person name="Mieczkowski P."/>
            <person name="Kruszewska J.S."/>
            <person name="Biernat P."/>
            <person name="Pawlowska J."/>
        </authorList>
    </citation>
    <scope>NUCLEOTIDE SEQUENCE</scope>
    <source>
        <strain evidence="3">WA0000017839</strain>
    </source>
</reference>
<comment type="caution">
    <text evidence="3">The sequence shown here is derived from an EMBL/GenBank/DDBJ whole genome shotgun (WGS) entry which is preliminary data.</text>
</comment>
<keyword evidence="4" id="KW-1185">Reference proteome</keyword>
<proteinExistence type="predicted"/>
<dbReference type="AlphaFoldDB" id="A0A8H7V9E8"/>
<evidence type="ECO:0000313" key="3">
    <source>
        <dbReference type="EMBL" id="KAG2208253.1"/>
    </source>
</evidence>
<evidence type="ECO:0000256" key="1">
    <source>
        <dbReference type="SAM" id="MobiDB-lite"/>
    </source>
</evidence>
<dbReference type="Proteomes" id="UP000603453">
    <property type="component" value="Unassembled WGS sequence"/>
</dbReference>
<feature type="domain" description="C2H2-type" evidence="2">
    <location>
        <begin position="16"/>
        <end position="37"/>
    </location>
</feature>
<gene>
    <name evidence="3" type="ORF">INT47_006108</name>
</gene>
<sequence length="153" mass="17488">MTDNQKKQAVFLVYPCFLCTVHFDNEDTNLAHMNDTHGYYIPSRTVGVPRPLDENFSFENHSTNTNQRRYGCAACWFHCEMGNMRALRLHTINAHPYGGHDDSASDNDNDQAAVAKNSPPSTVQNSEQQKKELLIHILAELDNLHQFFKGIMY</sequence>
<feature type="compositionally biased region" description="Polar residues" evidence="1">
    <location>
        <begin position="118"/>
        <end position="127"/>
    </location>
</feature>